<gene>
    <name evidence="2" type="ORF">B5807_01484</name>
</gene>
<protein>
    <submittedName>
        <fullName evidence="2">Uncharacterized protein</fullName>
    </submittedName>
</protein>
<dbReference type="AlphaFoldDB" id="A0A1Y2MG27"/>
<name>A0A1Y2MG27_EPING</name>
<accession>A0A1Y2MG27</accession>
<dbReference type="PANTHER" id="PTHR38797:SF6">
    <property type="match status" value="1"/>
</dbReference>
<dbReference type="Proteomes" id="UP000193240">
    <property type="component" value="Unassembled WGS sequence"/>
</dbReference>
<dbReference type="PANTHER" id="PTHR38797">
    <property type="entry name" value="NUCLEAR PORE COMPLEX PROTEIN NUP85-RELATED"/>
    <property type="match status" value="1"/>
</dbReference>
<dbReference type="EMBL" id="KZ107838">
    <property type="protein sequence ID" value="OSS55050.1"/>
    <property type="molecule type" value="Genomic_DNA"/>
</dbReference>
<dbReference type="InterPro" id="IPR022085">
    <property type="entry name" value="OpdG"/>
</dbReference>
<sequence length="289" mass="32024">MSDQMMTVGSDAGSADSFDLAPDSPLTREKTRAAHASWILELEQKPEFKLLNAFSQQPDVAQDEAIHQLVDLTHRSALEEEIGNHCWMTACSFLEIAARTAPEEQSRLIDLLLSLRSVVLTDPSTNEPWTFEDGAGIVWQDLPTFGYTFADEISCFDGQEQTYTQEESQKWENLTAFLAQVDSNASASDSVLESSASWALTAFTWAFEGGGNSGEPSELAVRLACIWLVYDADKLWSKATDAGAESNTIERWNNWRQSLQGAQTRFTNGTTPMLIAHALAQMQRVQDSN</sequence>
<evidence type="ECO:0000313" key="3">
    <source>
        <dbReference type="Proteomes" id="UP000193240"/>
    </source>
</evidence>
<dbReference type="InterPro" id="IPR053204">
    <property type="entry name" value="Oxopyrrolidines_Biosynth-assoc"/>
</dbReference>
<dbReference type="STRING" id="105696.A0A1Y2MG27"/>
<feature type="region of interest" description="Disordered" evidence="1">
    <location>
        <begin position="1"/>
        <end position="25"/>
    </location>
</feature>
<evidence type="ECO:0000256" key="1">
    <source>
        <dbReference type="SAM" id="MobiDB-lite"/>
    </source>
</evidence>
<keyword evidence="3" id="KW-1185">Reference proteome</keyword>
<evidence type="ECO:0000313" key="2">
    <source>
        <dbReference type="EMBL" id="OSS55050.1"/>
    </source>
</evidence>
<dbReference type="Pfam" id="PF12311">
    <property type="entry name" value="DUF3632"/>
    <property type="match status" value="1"/>
</dbReference>
<dbReference type="InParanoid" id="A0A1Y2MG27"/>
<organism evidence="2 3">
    <name type="scientific">Epicoccum nigrum</name>
    <name type="common">Soil fungus</name>
    <name type="synonym">Epicoccum purpurascens</name>
    <dbReference type="NCBI Taxonomy" id="105696"/>
    <lineage>
        <taxon>Eukaryota</taxon>
        <taxon>Fungi</taxon>
        <taxon>Dikarya</taxon>
        <taxon>Ascomycota</taxon>
        <taxon>Pezizomycotina</taxon>
        <taxon>Dothideomycetes</taxon>
        <taxon>Pleosporomycetidae</taxon>
        <taxon>Pleosporales</taxon>
        <taxon>Pleosporineae</taxon>
        <taxon>Didymellaceae</taxon>
        <taxon>Epicoccum</taxon>
    </lineage>
</organism>
<proteinExistence type="predicted"/>
<reference evidence="2 3" key="1">
    <citation type="journal article" date="2017" name="Genome Announc.">
        <title>Genome sequence of the saprophytic ascomycete Epicoccum nigrum ICMP 19927 strain isolated from New Zealand.</title>
        <authorList>
            <person name="Fokin M."/>
            <person name="Fleetwood D."/>
            <person name="Weir B.S."/>
            <person name="Villas-Boas S.G."/>
        </authorList>
    </citation>
    <scope>NUCLEOTIDE SEQUENCE [LARGE SCALE GENOMIC DNA]</scope>
    <source>
        <strain evidence="2 3">ICMP 19927</strain>
    </source>
</reference>